<feature type="binding site" evidence="6">
    <location>
        <begin position="182"/>
        <end position="189"/>
    </location>
    <ligand>
        <name>ATP</name>
        <dbReference type="ChEBI" id="CHEBI:30616"/>
    </ligand>
</feature>
<dbReference type="PRINTS" id="PR00193">
    <property type="entry name" value="MYOSINHEAVY"/>
</dbReference>
<feature type="compositionally biased region" description="Low complexity" evidence="8">
    <location>
        <begin position="1503"/>
        <end position="1514"/>
    </location>
</feature>
<dbReference type="EMBL" id="BLLK01000047">
    <property type="protein sequence ID" value="GFH54871.1"/>
    <property type="molecule type" value="Genomic_DNA"/>
</dbReference>
<dbReference type="GO" id="GO:0051015">
    <property type="term" value="F:actin filament binding"/>
    <property type="evidence" value="ECO:0007669"/>
    <property type="project" value="TreeGrafter"/>
</dbReference>
<evidence type="ECO:0000256" key="1">
    <source>
        <dbReference type="ARBA" id="ARBA00022741"/>
    </source>
</evidence>
<protein>
    <submittedName>
        <fullName evidence="10">Myosin D</fullName>
    </submittedName>
</protein>
<dbReference type="InterPro" id="IPR036961">
    <property type="entry name" value="Kinesin_motor_dom_sf"/>
</dbReference>
<feature type="region of interest" description="Disordered" evidence="8">
    <location>
        <begin position="1239"/>
        <end position="1268"/>
    </location>
</feature>
<evidence type="ECO:0000256" key="6">
    <source>
        <dbReference type="PROSITE-ProRule" id="PRU00782"/>
    </source>
</evidence>
<evidence type="ECO:0000313" key="10">
    <source>
        <dbReference type="EMBL" id="GFH54871.1"/>
    </source>
</evidence>
<feature type="domain" description="Myosin motor" evidence="9">
    <location>
        <begin position="80"/>
        <end position="842"/>
    </location>
</feature>
<dbReference type="Gene3D" id="1.20.120.720">
    <property type="entry name" value="Myosin VI head, motor domain, U50 subdomain"/>
    <property type="match status" value="1"/>
</dbReference>
<dbReference type="SMART" id="SM00015">
    <property type="entry name" value="IQ"/>
    <property type="match status" value="4"/>
</dbReference>
<keyword evidence="7" id="KW-0175">Coiled coil</keyword>
<keyword evidence="3 6" id="KW-0518">Myosin</keyword>
<keyword evidence="4 6" id="KW-0505">Motor protein</keyword>
<evidence type="ECO:0000256" key="7">
    <source>
        <dbReference type="SAM" id="Coils"/>
    </source>
</evidence>
<dbReference type="Gene3D" id="1.20.5.190">
    <property type="match status" value="1"/>
</dbReference>
<dbReference type="Gene3D" id="1.10.10.820">
    <property type="match status" value="1"/>
</dbReference>
<dbReference type="Pfam" id="PF00612">
    <property type="entry name" value="IQ"/>
    <property type="match status" value="1"/>
</dbReference>
<evidence type="ECO:0000256" key="3">
    <source>
        <dbReference type="ARBA" id="ARBA00023123"/>
    </source>
</evidence>
<dbReference type="Pfam" id="PF00063">
    <property type="entry name" value="Myosin_head"/>
    <property type="match status" value="1"/>
</dbReference>
<evidence type="ECO:0000256" key="4">
    <source>
        <dbReference type="ARBA" id="ARBA00023175"/>
    </source>
</evidence>
<dbReference type="Gene3D" id="6.20.240.20">
    <property type="match status" value="1"/>
</dbReference>
<dbReference type="Proteomes" id="UP001054902">
    <property type="component" value="Unassembled WGS sequence"/>
</dbReference>
<dbReference type="Gene3D" id="1.20.58.530">
    <property type="match status" value="1"/>
</dbReference>
<dbReference type="PROSITE" id="PS50096">
    <property type="entry name" value="IQ"/>
    <property type="match status" value="1"/>
</dbReference>
<dbReference type="InterPro" id="IPR027417">
    <property type="entry name" value="P-loop_NTPase"/>
</dbReference>
<comment type="similarity">
    <text evidence="6">Belongs to the TRAFAC class myosin-kinesin ATPase superfamily. Myosin family.</text>
</comment>
<dbReference type="GO" id="GO:0005524">
    <property type="term" value="F:ATP binding"/>
    <property type="evidence" value="ECO:0007669"/>
    <property type="project" value="UniProtKB-UniRule"/>
</dbReference>
<dbReference type="GO" id="GO:0016459">
    <property type="term" value="C:myosin complex"/>
    <property type="evidence" value="ECO:0007669"/>
    <property type="project" value="UniProtKB-KW"/>
</dbReference>
<dbReference type="GO" id="GO:0000146">
    <property type="term" value="F:microfilament motor activity"/>
    <property type="evidence" value="ECO:0007669"/>
    <property type="project" value="TreeGrafter"/>
</dbReference>
<gene>
    <name evidence="10" type="ORF">CTEN210_11347</name>
</gene>
<accession>A0AAD3H976</accession>
<comment type="caution">
    <text evidence="10">The sequence shown here is derived from an EMBL/GenBank/DDBJ whole genome shotgun (WGS) entry which is preliminary data.</text>
</comment>
<evidence type="ECO:0000256" key="2">
    <source>
        <dbReference type="ARBA" id="ARBA00022840"/>
    </source>
</evidence>
<name>A0AAD3H976_9STRA</name>
<evidence type="ECO:0000256" key="8">
    <source>
        <dbReference type="SAM" id="MobiDB-lite"/>
    </source>
</evidence>
<dbReference type="SMART" id="SM00242">
    <property type="entry name" value="MYSc"/>
    <property type="match status" value="1"/>
</dbReference>
<keyword evidence="11" id="KW-1185">Reference proteome</keyword>
<dbReference type="Gene3D" id="3.40.850.10">
    <property type="entry name" value="Kinesin motor domain"/>
    <property type="match status" value="1"/>
</dbReference>
<dbReference type="InterPro" id="IPR000048">
    <property type="entry name" value="IQ_motif_EF-hand-BS"/>
</dbReference>
<evidence type="ECO:0000313" key="11">
    <source>
        <dbReference type="Proteomes" id="UP001054902"/>
    </source>
</evidence>
<dbReference type="GO" id="GO:0005737">
    <property type="term" value="C:cytoplasm"/>
    <property type="evidence" value="ECO:0007669"/>
    <property type="project" value="TreeGrafter"/>
</dbReference>
<keyword evidence="1 6" id="KW-0547">Nucleotide-binding</keyword>
<keyword evidence="5 6" id="KW-0009">Actin-binding</keyword>
<feature type="region of interest" description="Disordered" evidence="8">
    <location>
        <begin position="1421"/>
        <end position="1441"/>
    </location>
</feature>
<evidence type="ECO:0000259" key="9">
    <source>
        <dbReference type="PROSITE" id="PS51456"/>
    </source>
</evidence>
<keyword evidence="2 6" id="KW-0067">ATP-binding</keyword>
<dbReference type="SUPFAM" id="SSF52540">
    <property type="entry name" value="P-loop containing nucleoside triphosphate hydrolases"/>
    <property type="match status" value="1"/>
</dbReference>
<sequence>MESGARVWISDADGDDAWILCEVTSRTDSELKVTRVDSPSTTFTRPRVEAAANDDGVIELKYQGVELANAPLSDAEKAEGKDSDMITLPHLHEPAILHAIGDRFSRGEIYTWTGPVLIAVNPFQRLPLYTNEILEKYRRAGLLRSQGMDSSKLGPHVYAIADLSYRQMMAPERISQSILISGESGAGKTESTKIVMLYLTTLGTAHIGDDGKEEKAGDLSTMERVLQSNPILETFGNAKTLRNDNSSRFGKFIELGFSRGGSLLGAKVQTYLLEKVRLGFHASGERNYHIFYQLLRGASDEQKKKYNFHDGDTHGLELSNYYHYTGQGGAPNLREFTDEDGLKYTLKAMRSIGWNEDKIDKVLALIAGLLHLGQVNFDSVENEGGQEVASISNEADLKSAAELLGVDETKLKTALTERILVTRGEAITIQLAPEKAVDSRDALTKTIYGALFLWVVSEVNESIIWKNEAEVKSSTGVLDIFGFECFAINSFEQLCINFTNEALQQQFNKFIFKMEQTEYEREQIQWDFISFPDNQDCLDTIQSRPNGILAMLDDECRLGARGNDRNWADRLYKHFIPAPKQIESENTRFSATPIEKSKSIFTVRHFAGPVKYTATTGFLEKNKDEIPVTAQNLFDSADSWLIKDIYKIQKMETEERSTAKAGKPGKTKTVGQQFKEQLTQLMTKIESTQPHYIRCLKPNDAAKPEMLTRRRLTEQLRYGGVLEAVRVARMGFPVRMIHEGFFKQYRMLLPTVGDEQLSWSLDGGDAQALCVKLVDTLLTEGKKDADQGEKDPHEDGITRSERIRRMQRQPIPMVFPRTDVQLGSTKVFMRKPAHDALEAHRVFHQTAAATILQAWIRGLQKRVRHLIYCDAALTVQRFYRGCKGREKWWRLREAVAGDLLTKNFRMFIVQRRFVRAKDGTILLQSLYRGRATRRELAAIKIQSQYRMRKQHYMYCRMKSATVSLQCRQRRGMAKKILAGLKHEQKDIGKLKANNEKLKLEMASLKAMLAAEATSSATKAESESKLREKEAEIAKLEKRIAELEATLEKEKEIVKKIESKLEKEKTISEKRKDEITALRQQNQNLKNSAPMPPRDASPTRSPTRKHVKSASLDSAVGQTVEKVYVERDVDPQELAEQKALVARLEEELKRERASRKTADGEVIKLRAEINGVTLNDEEVAALIPSGDDVSVSLTKLDTEPTIEHKESMESNVVEVTDLERWWELDFRLILIESQESDEFDVSPPQVATPTRQPTVAKLGSPMGTPGRDFLRSPSDYFPMIRRGHSTREVEPTEVISSGWNVEITSRKEREESLRDDAHQFELKLKKFTHLLEQGIEVTMWQMNSNVEFGTASKDDFTLKSTQIQLKLQKRGDFLVQSALTFSMKGGYLSKALNRRRVDKSALEPLSLNEILEVQAGCHGFDQNKLPSSSKKTKKGEHKQSSQFITLKASPTPIASSRLYFLKFKSRGSRNDLLFGLRGLLAELQVNEGVSISSIATPKQNGTRSASPMRSSSPMRSANGEAKIYEEPALPPNADKIMVPLTEVHKAIDAERHAYDRLLLMMLQGASDLKNCEDDMVSLRDKLENKMSEIKEKDKVQANDSKLIMQLSKKLETLLMDNEDLRDQNENLNNRIIMLEHEKMGIHHA</sequence>
<dbReference type="GO" id="GO:0016020">
    <property type="term" value="C:membrane"/>
    <property type="evidence" value="ECO:0007669"/>
    <property type="project" value="TreeGrafter"/>
</dbReference>
<proteinExistence type="inferred from homology"/>
<feature type="region of interest" description="Disordered" evidence="8">
    <location>
        <begin position="1495"/>
        <end position="1514"/>
    </location>
</feature>
<reference evidence="10 11" key="1">
    <citation type="journal article" date="2021" name="Sci. Rep.">
        <title>The genome of the diatom Chaetoceros tenuissimus carries an ancient integrated fragment of an extant virus.</title>
        <authorList>
            <person name="Hongo Y."/>
            <person name="Kimura K."/>
            <person name="Takaki Y."/>
            <person name="Yoshida Y."/>
            <person name="Baba S."/>
            <person name="Kobayashi G."/>
            <person name="Nagasaki K."/>
            <person name="Hano T."/>
            <person name="Tomaru Y."/>
        </authorList>
    </citation>
    <scope>NUCLEOTIDE SEQUENCE [LARGE SCALE GENOMIC DNA]</scope>
    <source>
        <strain evidence="10 11">NIES-3715</strain>
    </source>
</reference>
<feature type="coiled-coil region" evidence="7">
    <location>
        <begin position="1567"/>
        <end position="1636"/>
    </location>
</feature>
<dbReference type="PANTHER" id="PTHR13140">
    <property type="entry name" value="MYOSIN"/>
    <property type="match status" value="1"/>
</dbReference>
<organism evidence="10 11">
    <name type="scientific">Chaetoceros tenuissimus</name>
    <dbReference type="NCBI Taxonomy" id="426638"/>
    <lineage>
        <taxon>Eukaryota</taxon>
        <taxon>Sar</taxon>
        <taxon>Stramenopiles</taxon>
        <taxon>Ochrophyta</taxon>
        <taxon>Bacillariophyta</taxon>
        <taxon>Coscinodiscophyceae</taxon>
        <taxon>Chaetocerotophycidae</taxon>
        <taxon>Chaetocerotales</taxon>
        <taxon>Chaetocerotaceae</taxon>
        <taxon>Chaetoceros</taxon>
    </lineage>
</organism>
<dbReference type="GO" id="GO:0007015">
    <property type="term" value="P:actin filament organization"/>
    <property type="evidence" value="ECO:0007669"/>
    <property type="project" value="TreeGrafter"/>
</dbReference>
<feature type="region of interest" description="Actin-binding" evidence="6">
    <location>
        <begin position="678"/>
        <end position="700"/>
    </location>
</feature>
<feature type="coiled-coil region" evidence="7">
    <location>
        <begin position="1133"/>
        <end position="1160"/>
    </location>
</feature>
<evidence type="ECO:0000256" key="5">
    <source>
        <dbReference type="ARBA" id="ARBA00023203"/>
    </source>
</evidence>
<feature type="region of interest" description="Disordered" evidence="8">
    <location>
        <begin position="1079"/>
        <end position="1112"/>
    </location>
</feature>
<dbReference type="InterPro" id="IPR001609">
    <property type="entry name" value="Myosin_head_motor_dom-like"/>
</dbReference>
<dbReference type="PROSITE" id="PS51456">
    <property type="entry name" value="MYOSIN_MOTOR"/>
    <property type="match status" value="1"/>
</dbReference>
<dbReference type="PANTHER" id="PTHR13140:SF845">
    <property type="entry name" value="MYOSIN-LIKE PROTEIN"/>
    <property type="match status" value="1"/>
</dbReference>